<reference evidence="1" key="1">
    <citation type="submission" date="2006-03" db="EMBL/GenBank/DDBJ databases">
        <title>Complete sequence of Rhodopseudomonas palustris BisB18.</title>
        <authorList>
            <consortium name="US DOE Joint Genome Institute"/>
            <person name="Copeland A."/>
            <person name="Lucas S."/>
            <person name="Lapidus A."/>
            <person name="Barry K."/>
            <person name="Detter J.C."/>
            <person name="Glavina del Rio T."/>
            <person name="Hammon N."/>
            <person name="Israni S."/>
            <person name="Dalin E."/>
            <person name="Tice H."/>
            <person name="Pitluck S."/>
            <person name="Chain P."/>
            <person name="Malfatti S."/>
            <person name="Shin M."/>
            <person name="Vergez L."/>
            <person name="Schmutz J."/>
            <person name="Larimer F."/>
            <person name="Land M."/>
            <person name="Hauser L."/>
            <person name="Pelletier D.A."/>
            <person name="Kyrpides N."/>
            <person name="Anderson I."/>
            <person name="Oda Y."/>
            <person name="Harwood C.S."/>
            <person name="Richardson P."/>
        </authorList>
    </citation>
    <scope>NUCLEOTIDE SEQUENCE [LARGE SCALE GENOMIC DNA]</scope>
    <source>
        <strain evidence="1">BisB18</strain>
    </source>
</reference>
<organism evidence="1">
    <name type="scientific">Rhodopseudomonas palustris (strain BisB18)</name>
    <dbReference type="NCBI Taxonomy" id="316056"/>
    <lineage>
        <taxon>Bacteria</taxon>
        <taxon>Pseudomonadati</taxon>
        <taxon>Pseudomonadota</taxon>
        <taxon>Alphaproteobacteria</taxon>
        <taxon>Hyphomicrobiales</taxon>
        <taxon>Nitrobacteraceae</taxon>
        <taxon>Rhodopseudomonas</taxon>
    </lineage>
</organism>
<name>Q218C3_RHOPB</name>
<dbReference type="KEGG" id="rpc:RPC_1704"/>
<sequence>MNRRIPRPRSHPLAAEIGGLADPSLANPGLAAPGLADVRGRRGGHRLALRPGAEPRDCGPNGPAGRLQIAITHPAQTDLIIWCGDIAAKALTLAPIMG</sequence>
<gene>
    <name evidence="1" type="ordered locus">RPC_1704</name>
</gene>
<dbReference type="AlphaFoldDB" id="Q218C3"/>
<evidence type="ECO:0000313" key="1">
    <source>
        <dbReference type="EMBL" id="ABD87263.1"/>
    </source>
</evidence>
<accession>Q218C3</accession>
<protein>
    <submittedName>
        <fullName evidence="1">Uncharacterized protein</fullName>
    </submittedName>
</protein>
<dbReference type="STRING" id="316056.RPC_1704"/>
<proteinExistence type="predicted"/>
<dbReference type="HOGENOM" id="CLU_2331832_0_0_5"/>
<dbReference type="EMBL" id="CP000301">
    <property type="protein sequence ID" value="ABD87263.1"/>
    <property type="molecule type" value="Genomic_DNA"/>
</dbReference>